<dbReference type="STRING" id="270351.Maq22A_c27250"/>
<dbReference type="CDD" id="cd08023">
    <property type="entry name" value="GH16_laminarinase_like"/>
    <property type="match status" value="1"/>
</dbReference>
<feature type="domain" description="GH16" evidence="3">
    <location>
        <begin position="1"/>
        <end position="252"/>
    </location>
</feature>
<gene>
    <name evidence="4" type="primary">skn1</name>
    <name evidence="4" type="ORF">Maq22A_c27250</name>
</gene>
<dbReference type="NCBIfam" id="TIGR03661">
    <property type="entry name" value="T1SS_VCA0849"/>
    <property type="match status" value="1"/>
</dbReference>
<dbReference type="SUPFAM" id="SSF51120">
    <property type="entry name" value="beta-Roll"/>
    <property type="match status" value="1"/>
</dbReference>
<evidence type="ECO:0000259" key="3">
    <source>
        <dbReference type="PROSITE" id="PS51762"/>
    </source>
</evidence>
<dbReference type="PRINTS" id="PR00313">
    <property type="entry name" value="CABNDNGRPT"/>
</dbReference>
<dbReference type="PANTHER" id="PTHR10963:SF55">
    <property type="entry name" value="GLYCOSIDE HYDROLASE FAMILY 16 PROTEIN"/>
    <property type="match status" value="1"/>
</dbReference>
<evidence type="ECO:0000313" key="4">
    <source>
        <dbReference type="EMBL" id="BAQ48291.1"/>
    </source>
</evidence>
<keyword evidence="4" id="KW-0378">Hydrolase</keyword>
<dbReference type="PATRIC" id="fig|270351.10.peg.5224"/>
<dbReference type="PANTHER" id="PTHR10963">
    <property type="entry name" value="GLYCOSYL HYDROLASE-RELATED"/>
    <property type="match status" value="1"/>
</dbReference>
<dbReference type="AlphaFoldDB" id="A0A0C6F6F0"/>
<dbReference type="Gene3D" id="2.150.10.10">
    <property type="entry name" value="Serralysin-like metalloprotease, C-terminal"/>
    <property type="match status" value="1"/>
</dbReference>
<dbReference type="GO" id="GO:0004553">
    <property type="term" value="F:hydrolase activity, hydrolyzing O-glycosyl compounds"/>
    <property type="evidence" value="ECO:0007669"/>
    <property type="project" value="InterPro"/>
</dbReference>
<dbReference type="GO" id="GO:0005975">
    <property type="term" value="P:carbohydrate metabolic process"/>
    <property type="evidence" value="ECO:0007669"/>
    <property type="project" value="InterPro"/>
</dbReference>
<sequence length="524" mass="54326">MAIDPNNLAGTATLTFSDEFRGQALDTAKWGTGYPWGAANGSTNTSQGEAEWYINADYAPTANLQTYTVHDGVLDIKEAPADAATQSLINGYHFTSGMVNSEKSFSQAYGYFEMRADIPAGQGMWPAFWLLQEGGAWPPELDVMEVVGSSPNSLVTSVHWDQNGHQFVNKATEVSGLSSGGMHTYGVDWQPDTITWYLDGKQVYEAPTPADMHQPMYMLANLAAGGQWAGQPDGSTNHMLIDYIRAYSEMPGGGTPPPADTTGSASQATATAALAPSSAADPAATPATTGQAASPVHADLPWTADPTHTVTASAGTALAGGAGNDLLVGSWGTASMAGGSGDDTYMVANPATKVSEAANGGVDLVRTTLSSYTLPDHVENLQLNGSGPQTGTGNAGNNILLASAWNEAHLFGGAGDDTLVAKHGPATLTGGTGADSFRFDELPWQAGHVTDFQPGTDTLDLRNLLKATGYAGTDPLADHHLTLTQNGAGGTDVAFDAGGSGPVPLTTIDHVLPSQLHHGDWMFA</sequence>
<proteinExistence type="inferred from homology"/>
<dbReference type="Gene3D" id="2.60.120.200">
    <property type="match status" value="1"/>
</dbReference>
<dbReference type="Proteomes" id="UP000061432">
    <property type="component" value="Chromosome"/>
</dbReference>
<organism evidence="4 5">
    <name type="scientific">Methylobacterium aquaticum</name>
    <dbReference type="NCBI Taxonomy" id="270351"/>
    <lineage>
        <taxon>Bacteria</taxon>
        <taxon>Pseudomonadati</taxon>
        <taxon>Pseudomonadota</taxon>
        <taxon>Alphaproteobacteria</taxon>
        <taxon>Hyphomicrobiales</taxon>
        <taxon>Methylobacteriaceae</taxon>
        <taxon>Methylobacterium</taxon>
    </lineage>
</organism>
<dbReference type="InterPro" id="IPR019960">
    <property type="entry name" value="T1SS_VCA0849"/>
</dbReference>
<dbReference type="InterPro" id="IPR050546">
    <property type="entry name" value="Glycosyl_Hydrlase_16"/>
</dbReference>
<dbReference type="SUPFAM" id="SSF49899">
    <property type="entry name" value="Concanavalin A-like lectins/glucanases"/>
    <property type="match status" value="1"/>
</dbReference>
<dbReference type="InterPro" id="IPR011049">
    <property type="entry name" value="Serralysin-like_metalloprot_C"/>
</dbReference>
<dbReference type="EMBL" id="AP014704">
    <property type="protein sequence ID" value="BAQ48291.1"/>
    <property type="molecule type" value="Genomic_DNA"/>
</dbReference>
<comment type="similarity">
    <text evidence="1">Belongs to the glycosyl hydrolase 16 family.</text>
</comment>
<feature type="region of interest" description="Disordered" evidence="2">
    <location>
        <begin position="251"/>
        <end position="299"/>
    </location>
</feature>
<name>A0A0C6F6F0_9HYPH</name>
<dbReference type="InterPro" id="IPR013320">
    <property type="entry name" value="ConA-like_dom_sf"/>
</dbReference>
<accession>A0A0C6F6F0</accession>
<protein>
    <submittedName>
        <fullName evidence="4">Glycoside hydrolase family 16</fullName>
    </submittedName>
</protein>
<dbReference type="KEGG" id="maqu:Maq22A_c27250"/>
<dbReference type="PROSITE" id="PS51762">
    <property type="entry name" value="GH16_2"/>
    <property type="match status" value="1"/>
</dbReference>
<dbReference type="Pfam" id="PF00722">
    <property type="entry name" value="Glyco_hydro_16"/>
    <property type="match status" value="1"/>
</dbReference>
<evidence type="ECO:0000256" key="1">
    <source>
        <dbReference type="ARBA" id="ARBA00006865"/>
    </source>
</evidence>
<dbReference type="InterPro" id="IPR000757">
    <property type="entry name" value="Beta-glucanase-like"/>
</dbReference>
<reference evidence="5" key="2">
    <citation type="submission" date="2015-01" db="EMBL/GenBank/DDBJ databases">
        <title>Complete genome sequence of Methylobacterium aquaticum strain 22A.</title>
        <authorList>
            <person name="Tani A."/>
            <person name="Ogura Y."/>
            <person name="Hayashi T."/>
        </authorList>
    </citation>
    <scope>NUCLEOTIDE SEQUENCE [LARGE SCALE GENOMIC DNA]</scope>
    <source>
        <strain evidence="5">MA-22A</strain>
    </source>
</reference>
<reference evidence="4 5" key="1">
    <citation type="journal article" date="2015" name="Genome Announc.">
        <title>Complete Genome Sequence of Methylobacterium aquaticum Strain 22A, Isolated from Racomitrium japonicum Moss.</title>
        <authorList>
            <person name="Tani A."/>
            <person name="Ogura Y."/>
            <person name="Hayashi T."/>
            <person name="Kimbara K."/>
        </authorList>
    </citation>
    <scope>NUCLEOTIDE SEQUENCE [LARGE SCALE GENOMIC DNA]</scope>
    <source>
        <strain evidence="4 5">MA-22A</strain>
    </source>
</reference>
<evidence type="ECO:0000313" key="5">
    <source>
        <dbReference type="Proteomes" id="UP000061432"/>
    </source>
</evidence>
<evidence type="ECO:0000256" key="2">
    <source>
        <dbReference type="SAM" id="MobiDB-lite"/>
    </source>
</evidence>
<dbReference type="RefSeq" id="WP_060849054.1">
    <property type="nucleotide sequence ID" value="NZ_AP014704.1"/>
</dbReference>
<feature type="compositionally biased region" description="Low complexity" evidence="2">
    <location>
        <begin position="260"/>
        <end position="295"/>
    </location>
</feature>